<keyword evidence="1" id="KW-0812">Transmembrane</keyword>
<dbReference type="PANTHER" id="PTHR40038:SF1">
    <property type="entry name" value="MEMBRANE-ASSOCIATED PROTEIN TCAA"/>
    <property type="match status" value="1"/>
</dbReference>
<dbReference type="InterPro" id="IPR054529">
    <property type="entry name" value="TcaA_2nd"/>
</dbReference>
<organism evidence="3 4">
    <name type="scientific">Exiguobacterium indicum</name>
    <dbReference type="NCBI Taxonomy" id="296995"/>
    <lineage>
        <taxon>Bacteria</taxon>
        <taxon>Bacillati</taxon>
        <taxon>Bacillota</taxon>
        <taxon>Bacilli</taxon>
        <taxon>Bacillales</taxon>
        <taxon>Bacillales Family XII. Incertae Sedis</taxon>
        <taxon>Exiguobacterium</taxon>
    </lineage>
</organism>
<comment type="caution">
    <text evidence="3">The sequence shown here is derived from an EMBL/GenBank/DDBJ whole genome shotgun (WGS) entry which is preliminary data.</text>
</comment>
<dbReference type="PANTHER" id="PTHR40038">
    <property type="entry name" value="MEMBRANE-ASSOCIATED PROTEIN TCAA"/>
    <property type="match status" value="1"/>
</dbReference>
<reference evidence="3 4" key="1">
    <citation type="journal article" date="2015" name="Int. J. Syst. Evol. Microbiol.">
        <title>Exiguobacterium enclense sp. nov., isolated from sediment.</title>
        <authorList>
            <person name="Dastager S.G."/>
            <person name="Mawlankar R."/>
            <person name="Sonalkar V.V."/>
            <person name="Thorat M.N."/>
            <person name="Mual P."/>
            <person name="Verma A."/>
            <person name="Krishnamurthi S."/>
            <person name="Tang S.K."/>
            <person name="Li W.J."/>
        </authorList>
    </citation>
    <scope>NUCLEOTIDE SEQUENCE [LARGE SCALE GENOMIC DNA]</scope>
    <source>
        <strain evidence="3 4">NIO-1109</strain>
    </source>
</reference>
<sequence>MASRVASTAQKKRKRRLLVGSVIIVGLFLFVAFWFGRNMQEAARMEKTDERLATLLKEKDQRGFQQLVTMNGKSLPMSEATRLVNWLTADSERTDRVIAQVKQDQGAGKQVKTHLFSLQEEDGWLWYDRYSLDVNPQRLTVSSDLPGTKISLDGEEVGTIDQKSLKLKRSPGEYDVQASAEQSGQTVQESKTVQLGDEPNATVDFKLADRFNTTVSNEYAVDIKTLLETEVKARTGKSIDTMTGYLGRSRDSFENTFGTPDSTVANRARYDGYEVTYQSGQVEELLIRLNKTPDELEAIAGKPERKKREQVGTVWEYPSSFLEGVFEWLNLRAEKRVVEREDGMWLQLKD</sequence>
<name>A0A0V8GFJ2_9BACL</name>
<evidence type="ECO:0000313" key="4">
    <source>
        <dbReference type="Proteomes" id="UP000053797"/>
    </source>
</evidence>
<dbReference type="Pfam" id="PF22813">
    <property type="entry name" value="TcaA_2nd"/>
    <property type="match status" value="1"/>
</dbReference>
<dbReference type="RefSeq" id="WP_058265039.1">
    <property type="nucleotide sequence ID" value="NZ_FMYN01000002.1"/>
</dbReference>
<dbReference type="Proteomes" id="UP000053797">
    <property type="component" value="Unassembled WGS sequence"/>
</dbReference>
<keyword evidence="1" id="KW-0472">Membrane</keyword>
<proteinExistence type="predicted"/>
<evidence type="ECO:0000259" key="2">
    <source>
        <dbReference type="Pfam" id="PF22813"/>
    </source>
</evidence>
<evidence type="ECO:0000313" key="3">
    <source>
        <dbReference type="EMBL" id="KSU49035.1"/>
    </source>
</evidence>
<gene>
    <name evidence="3" type="ORF">AS033_06565</name>
</gene>
<evidence type="ECO:0000256" key="1">
    <source>
        <dbReference type="SAM" id="Phobius"/>
    </source>
</evidence>
<accession>A0A0V8GFJ2</accession>
<keyword evidence="1" id="KW-1133">Transmembrane helix</keyword>
<dbReference type="OrthoDB" id="2350427at2"/>
<feature type="transmembrane region" description="Helical" evidence="1">
    <location>
        <begin position="17"/>
        <end position="36"/>
    </location>
</feature>
<protein>
    <recommendedName>
        <fullName evidence="2">TcaA second domain-containing protein</fullName>
    </recommendedName>
</protein>
<feature type="domain" description="TcaA second" evidence="2">
    <location>
        <begin position="46"/>
        <end position="134"/>
    </location>
</feature>
<dbReference type="AlphaFoldDB" id="A0A0V8GFJ2"/>
<dbReference type="EMBL" id="LNQL01000002">
    <property type="protein sequence ID" value="KSU49035.1"/>
    <property type="molecule type" value="Genomic_DNA"/>
</dbReference>